<evidence type="ECO:0000256" key="6">
    <source>
        <dbReference type="PIRSR" id="PIRSR026534-1"/>
    </source>
</evidence>
<dbReference type="UniPathway" id="UPA00667"/>
<proteinExistence type="inferred from homology"/>
<keyword evidence="3 5" id="KW-0378">Hydrolase</keyword>
<dbReference type="GO" id="GO:0046556">
    <property type="term" value="F:alpha-L-arabinofuranosidase activity"/>
    <property type="evidence" value="ECO:0007669"/>
    <property type="project" value="UniProtKB-EC"/>
</dbReference>
<dbReference type="PANTHER" id="PTHR43301:SF3">
    <property type="entry name" value="ARABINAN ENDO-1,5-ALPHA-L-ARABINOSIDASE A-RELATED"/>
    <property type="match status" value="1"/>
</dbReference>
<dbReference type="Pfam" id="PF04616">
    <property type="entry name" value="Glyco_hydro_43"/>
    <property type="match status" value="1"/>
</dbReference>
<dbReference type="HOGENOM" id="CLU_009397_5_1_4"/>
<dbReference type="Proteomes" id="UP000009874">
    <property type="component" value="Unassembled WGS sequence"/>
</dbReference>
<accession>K9DQJ9</accession>
<keyword evidence="9" id="KW-0732">Signal</keyword>
<evidence type="ECO:0000256" key="4">
    <source>
        <dbReference type="ARBA" id="ARBA00023295"/>
    </source>
</evidence>
<sequence>MKAARAIAAVAMAVFSALAALTGAAYAAQVGVHDPVMAKEKDRYYLFSTGPGITFYSSGDMKTWKPEGRVFPEGPAWATKAAPSFNGHVWAPDIYHHDGKYYLYYSVSGFGKNTSAIGVTVNSTLDPRAPGYKWEDQGLVVQSVPGRDLWNAIDSHVIDDDKGTPWMSFGSFWGGLKLVKLDASRTRLAEPQEWRTIARRERPAFTPDEEAAPAQIEAPFIFPKNGWYYLFASWDLCCKGKDSTYKVVVGRSKSVTGPYLDRNGVDMARGGGSLVIQGDGDWQALGHNSAYTFDGKDYMVLHAYETFDKYRQKLKVLEMTWDGDGWPVLDQKDLNRYQSVLQQ</sequence>
<organism evidence="10 11">
    <name type="scientific">Massilia timonae CCUG 45783</name>
    <dbReference type="NCBI Taxonomy" id="883126"/>
    <lineage>
        <taxon>Bacteria</taxon>
        <taxon>Pseudomonadati</taxon>
        <taxon>Pseudomonadota</taxon>
        <taxon>Betaproteobacteria</taxon>
        <taxon>Burkholderiales</taxon>
        <taxon>Oxalobacteraceae</taxon>
        <taxon>Telluria group</taxon>
        <taxon>Massilia</taxon>
    </lineage>
</organism>
<dbReference type="AlphaFoldDB" id="K9DQJ9"/>
<evidence type="ECO:0000256" key="9">
    <source>
        <dbReference type="SAM" id="SignalP"/>
    </source>
</evidence>
<feature type="site" description="Important for catalytic activity, responsible for pKa modulation of the active site Glu and correct orientation of both the proton donor and substrate" evidence="8">
    <location>
        <position position="154"/>
    </location>
</feature>
<dbReference type="GO" id="GO:0031222">
    <property type="term" value="P:arabinan catabolic process"/>
    <property type="evidence" value="ECO:0007669"/>
    <property type="project" value="UniProtKB-UniPathway"/>
</dbReference>
<feature type="active site" description="Proton donor" evidence="6">
    <location>
        <position position="217"/>
    </location>
</feature>
<gene>
    <name evidence="10" type="ORF">HMPREF9710_03637</name>
</gene>
<dbReference type="PANTHER" id="PTHR43301">
    <property type="entry name" value="ARABINAN ENDO-1,5-ALPHA-L-ARABINOSIDASE"/>
    <property type="match status" value="1"/>
</dbReference>
<evidence type="ECO:0000256" key="5">
    <source>
        <dbReference type="PIRNR" id="PIRNR026534"/>
    </source>
</evidence>
<feature type="chain" id="PRO_5003925943" description="Extracellular exo-alpha-(1-&gt;5)-L-arabinofuranosidase" evidence="9">
    <location>
        <begin position="28"/>
        <end position="343"/>
    </location>
</feature>
<dbReference type="SUPFAM" id="SSF75005">
    <property type="entry name" value="Arabinanase/levansucrase/invertase"/>
    <property type="match status" value="1"/>
</dbReference>
<dbReference type="PIRSF" id="PIRSF026534">
    <property type="entry name" value="Endo_alpha-L-arabinosidase"/>
    <property type="match status" value="1"/>
</dbReference>
<reference evidence="10 11" key="1">
    <citation type="submission" date="2012-09" db="EMBL/GenBank/DDBJ databases">
        <title>The Genome Sequence of Massilia timonae CCUG 45783.</title>
        <authorList>
            <consortium name="The Broad Institute Genome Sequencing Platform"/>
            <person name="Earl A."/>
            <person name="Ward D."/>
            <person name="Feldgarden M."/>
            <person name="Gevers D."/>
            <person name="Huys G."/>
            <person name="Walker B."/>
            <person name="Young S.K."/>
            <person name="Zeng Q."/>
            <person name="Gargeya S."/>
            <person name="Fitzgerald M."/>
            <person name="Haas B."/>
            <person name="Abouelleil A."/>
            <person name="Alvarado L."/>
            <person name="Arachchi H.M."/>
            <person name="Berlin A.M."/>
            <person name="Chapman S.B."/>
            <person name="Goldberg J."/>
            <person name="Griggs A."/>
            <person name="Gujja S."/>
            <person name="Hansen M."/>
            <person name="Howarth C."/>
            <person name="Imamovic A."/>
            <person name="Larimer J."/>
            <person name="McCowen C."/>
            <person name="Montmayeur A."/>
            <person name="Murphy C."/>
            <person name="Neiman D."/>
            <person name="Pearson M."/>
            <person name="Priest M."/>
            <person name="Roberts A."/>
            <person name="Saif S."/>
            <person name="Shea T."/>
            <person name="Sisk P."/>
            <person name="Sykes S."/>
            <person name="Wortman J."/>
            <person name="Nusbaum C."/>
            <person name="Birren B."/>
        </authorList>
    </citation>
    <scope>NUCLEOTIDE SEQUENCE [LARGE SCALE GENOMIC DNA]</scope>
    <source>
        <strain evidence="10 11">CCUG 45783</strain>
    </source>
</reference>
<dbReference type="eggNOG" id="COG3507">
    <property type="taxonomic scope" value="Bacteria"/>
</dbReference>
<feature type="binding site" evidence="7">
    <location>
        <begin position="171"/>
        <end position="173"/>
    </location>
    <ligand>
        <name>substrate</name>
    </ligand>
</feature>
<evidence type="ECO:0000313" key="11">
    <source>
        <dbReference type="Proteomes" id="UP000009874"/>
    </source>
</evidence>
<feature type="active site" description="Proton acceptor" evidence="6">
    <location>
        <position position="34"/>
    </location>
</feature>
<dbReference type="InterPro" id="IPR016840">
    <property type="entry name" value="Glyco_hydro_43_endo_a_Ara-ase"/>
</dbReference>
<feature type="signal peptide" evidence="9">
    <location>
        <begin position="1"/>
        <end position="27"/>
    </location>
</feature>
<dbReference type="InterPro" id="IPR006710">
    <property type="entry name" value="Glyco_hydro_43"/>
</dbReference>
<keyword evidence="11" id="KW-1185">Reference proteome</keyword>
<feature type="binding site" evidence="7">
    <location>
        <begin position="151"/>
        <end position="154"/>
    </location>
    <ligand>
        <name>substrate</name>
    </ligand>
</feature>
<dbReference type="EMBL" id="AGZI01000046">
    <property type="protein sequence ID" value="EKU81007.1"/>
    <property type="molecule type" value="Genomic_DNA"/>
</dbReference>
<keyword evidence="4 5" id="KW-0326">Glycosidase</keyword>
<feature type="binding site" evidence="7">
    <location>
        <position position="111"/>
    </location>
    <ligand>
        <name>substrate</name>
    </ligand>
</feature>
<evidence type="ECO:0000256" key="2">
    <source>
        <dbReference type="ARBA" id="ARBA00009865"/>
    </source>
</evidence>
<comment type="caution">
    <text evidence="10">The sequence shown here is derived from an EMBL/GenBank/DDBJ whole genome shotgun (WGS) entry which is preliminary data.</text>
</comment>
<evidence type="ECO:0000256" key="1">
    <source>
        <dbReference type="ARBA" id="ARBA00004834"/>
    </source>
</evidence>
<dbReference type="PATRIC" id="fig|883126.3.peg.3661"/>
<dbReference type="EC" id="3.2.1.55" evidence="5"/>
<evidence type="ECO:0000256" key="7">
    <source>
        <dbReference type="PIRSR" id="PIRSR026534-2"/>
    </source>
</evidence>
<comment type="pathway">
    <text evidence="1 5">Glycan metabolism; L-arabinan degradation.</text>
</comment>
<evidence type="ECO:0000313" key="10">
    <source>
        <dbReference type="EMBL" id="EKU81007.1"/>
    </source>
</evidence>
<comment type="catalytic activity">
    <reaction evidence="5">
        <text>Hydrolysis of terminal non-reducing alpha-L-arabinofuranoside residues in alpha-L-arabinosides.</text>
        <dbReference type="EC" id="3.2.1.55"/>
    </reaction>
</comment>
<name>K9DQJ9_9BURK</name>
<feature type="binding site" evidence="7">
    <location>
        <position position="34"/>
    </location>
    <ligand>
        <name>substrate</name>
    </ligand>
</feature>
<evidence type="ECO:0000256" key="3">
    <source>
        <dbReference type="ARBA" id="ARBA00022801"/>
    </source>
</evidence>
<comment type="similarity">
    <text evidence="2 5">Belongs to the glycosyl hydrolase 43 family.</text>
</comment>
<dbReference type="InterPro" id="IPR050727">
    <property type="entry name" value="GH43_arabinanases"/>
</dbReference>
<dbReference type="STRING" id="47229.LO55_183"/>
<protein>
    <recommendedName>
        <fullName evidence="5">Extracellular exo-alpha-(1-&gt;5)-L-arabinofuranosidase</fullName>
        <ecNumber evidence="5">3.2.1.55</ecNumber>
    </recommendedName>
</protein>
<evidence type="ECO:0000256" key="8">
    <source>
        <dbReference type="PIRSR" id="PIRSR026534-3"/>
    </source>
</evidence>
<dbReference type="GO" id="GO:0046558">
    <property type="term" value="F:arabinan endo-1,5-alpha-L-arabinosidase activity"/>
    <property type="evidence" value="ECO:0007669"/>
    <property type="project" value="InterPro"/>
</dbReference>
<dbReference type="CDD" id="cd18830">
    <property type="entry name" value="GH43_CjArb43A-like"/>
    <property type="match status" value="1"/>
</dbReference>
<dbReference type="InterPro" id="IPR023296">
    <property type="entry name" value="Glyco_hydro_beta-prop_sf"/>
</dbReference>
<feature type="site" description="Important for substrate recognition" evidence="8">
    <location>
        <position position="287"/>
    </location>
</feature>
<dbReference type="Gene3D" id="2.115.10.20">
    <property type="entry name" value="Glycosyl hydrolase domain, family 43"/>
    <property type="match status" value="1"/>
</dbReference>